<keyword evidence="1" id="KW-0472">Membrane</keyword>
<protein>
    <recommendedName>
        <fullName evidence="6">DUF2142 domain-containing protein</fullName>
    </recommendedName>
</protein>
<evidence type="ECO:0008006" key="6">
    <source>
        <dbReference type="Google" id="ProtNLM"/>
    </source>
</evidence>
<dbReference type="EMBL" id="ASWH01000002">
    <property type="protein sequence ID" value="EOW79007.1"/>
    <property type="molecule type" value="Genomic_DNA"/>
</dbReference>
<feature type="transmembrane region" description="Helical" evidence="1">
    <location>
        <begin position="238"/>
        <end position="266"/>
    </location>
</feature>
<evidence type="ECO:0000313" key="4">
    <source>
        <dbReference type="Proteomes" id="UP000013750"/>
    </source>
</evidence>
<dbReference type="Proteomes" id="UP000013750">
    <property type="component" value="Unassembled WGS sequence"/>
</dbReference>
<evidence type="ECO:0000256" key="1">
    <source>
        <dbReference type="SAM" id="Phobius"/>
    </source>
</evidence>
<dbReference type="InterPro" id="IPR018674">
    <property type="entry name" value="DUF2142_membrane"/>
</dbReference>
<dbReference type="Proteomes" id="UP000014160">
    <property type="component" value="Unassembled WGS sequence"/>
</dbReference>
<dbReference type="AlphaFoldDB" id="R2VKP3"/>
<feature type="transmembrane region" description="Helical" evidence="1">
    <location>
        <begin position="389"/>
        <end position="411"/>
    </location>
</feature>
<sequence length="480" mass="54273">MILIEKVADVVLGILESLKKVPFPNRLFFLLSLIFGLMMVNIVPPLQAPDEVGHFIKAYSFSEFKVRPEAFKEKLGKEESTWGNFGFEVPYTIKSMNSYAVDMNGKKEKFPYFYEGVDKDKIEKGEKAFIGTGGITNYYFVNYIPQIMGIAVGKTLGKPMIWQYYAARYANLFGYILIMFFAIWKFRFSKLGAAVLALNPMALFLASSTSGDAMIISMSFLFISWLTGLIGKERLSNMQLLISALLMITLVLLKPTLIVLGMLFFLIPNRSFSIKRKAVWGIIIFAACILCYVIWNKMMIDQQLLYRDFGNPDKQLAQFLKDPSIFFENVRKNYLFGVKGDSIVYSFVGKFGLLDAPMGLHWIVLYFSSLILGSLVQEKDGQSLIVYQRVLLCVLMALYTLLTFFALYQIWNKVGRTASIEGLQGRYFIPISLVVVPLFSSKEAVLTIKPMKMNIAVSLILVLVLIAAIVTLTGRYPAAM</sequence>
<comment type="caution">
    <text evidence="2">The sequence shown here is derived from an EMBL/GenBank/DDBJ whole genome shotgun (WGS) entry which is preliminary data.</text>
</comment>
<dbReference type="RefSeq" id="WP_010778754.1">
    <property type="nucleotide sequence ID" value="NZ_ASWH01000002.1"/>
</dbReference>
<keyword evidence="5" id="KW-1185">Reference proteome</keyword>
<feature type="transmembrane region" description="Helical" evidence="1">
    <location>
        <begin position="278"/>
        <end position="295"/>
    </location>
</feature>
<dbReference type="eggNOG" id="COG4713">
    <property type="taxonomic scope" value="Bacteria"/>
</dbReference>
<dbReference type="PATRIC" id="fig|1158614.3.peg.296"/>
<feature type="transmembrane region" description="Helical" evidence="1">
    <location>
        <begin position="453"/>
        <end position="474"/>
    </location>
</feature>
<feature type="transmembrane region" description="Helical" evidence="1">
    <location>
        <begin position="359"/>
        <end position="377"/>
    </location>
</feature>
<organism evidence="2 4">
    <name type="scientific">Enterococcus gilvus ATCC BAA-350</name>
    <dbReference type="NCBI Taxonomy" id="1158614"/>
    <lineage>
        <taxon>Bacteria</taxon>
        <taxon>Bacillati</taxon>
        <taxon>Bacillota</taxon>
        <taxon>Bacilli</taxon>
        <taxon>Lactobacillales</taxon>
        <taxon>Enterococcaceae</taxon>
        <taxon>Enterococcus</taxon>
    </lineage>
</organism>
<reference evidence="2 4" key="1">
    <citation type="submission" date="2013-02" db="EMBL/GenBank/DDBJ databases">
        <title>The Genome Sequence of Enterococcus gilvus ATCC BAA-350.</title>
        <authorList>
            <consortium name="The Broad Institute Genome Sequencing Platform"/>
            <consortium name="The Broad Institute Genome Sequencing Center for Infectious Disease"/>
            <person name="Earl A.M."/>
            <person name="Gilmore M.S."/>
            <person name="Lebreton F."/>
            <person name="Walker B."/>
            <person name="Young S.K."/>
            <person name="Zeng Q."/>
            <person name="Gargeya S."/>
            <person name="Fitzgerald M."/>
            <person name="Haas B."/>
            <person name="Abouelleil A."/>
            <person name="Alvarado L."/>
            <person name="Arachchi H.M."/>
            <person name="Berlin A.M."/>
            <person name="Chapman S.B."/>
            <person name="Dewar J."/>
            <person name="Goldberg J."/>
            <person name="Griggs A."/>
            <person name="Gujja S."/>
            <person name="Hansen M."/>
            <person name="Howarth C."/>
            <person name="Imamovic A."/>
            <person name="Larimer J."/>
            <person name="McCowan C."/>
            <person name="Murphy C."/>
            <person name="Neiman D."/>
            <person name="Pearson M."/>
            <person name="Priest M."/>
            <person name="Roberts A."/>
            <person name="Saif S."/>
            <person name="Shea T."/>
            <person name="Sisk P."/>
            <person name="Sykes S."/>
            <person name="Wortman J."/>
            <person name="Nusbaum C."/>
            <person name="Birren B."/>
        </authorList>
    </citation>
    <scope>NUCLEOTIDE SEQUENCE [LARGE SCALE GENOMIC DNA]</scope>
    <source>
        <strain evidence="2 4">ATCC BAA-350</strain>
    </source>
</reference>
<feature type="transmembrane region" description="Helical" evidence="1">
    <location>
        <begin position="166"/>
        <end position="184"/>
    </location>
</feature>
<keyword evidence="1" id="KW-0812">Transmembrane</keyword>
<gene>
    <name evidence="3" type="ORF">I592_03145</name>
    <name evidence="2" type="ORF">UKC_00303</name>
</gene>
<dbReference type="HOGENOM" id="CLU_025380_1_1_9"/>
<feature type="transmembrane region" description="Helical" evidence="1">
    <location>
        <begin position="196"/>
        <end position="226"/>
    </location>
</feature>
<dbReference type="EMBL" id="AJDQ01000003">
    <property type="protein sequence ID" value="EOI58231.1"/>
    <property type="molecule type" value="Genomic_DNA"/>
</dbReference>
<name>R2VKP3_9ENTE</name>
<keyword evidence="1" id="KW-1133">Transmembrane helix</keyword>
<feature type="transmembrane region" description="Helical" evidence="1">
    <location>
        <begin position="423"/>
        <end position="441"/>
    </location>
</feature>
<evidence type="ECO:0000313" key="3">
    <source>
        <dbReference type="EMBL" id="EOW79007.1"/>
    </source>
</evidence>
<evidence type="ECO:0000313" key="2">
    <source>
        <dbReference type="EMBL" id="EOI58231.1"/>
    </source>
</evidence>
<reference evidence="3 5" key="2">
    <citation type="submission" date="2013-03" db="EMBL/GenBank/DDBJ databases">
        <title>The Genome Sequence of Enterococcus gilvus ATCC BAA-350 (PacBio/Illumina hybrid assembly).</title>
        <authorList>
            <consortium name="The Broad Institute Genomics Platform"/>
            <consortium name="The Broad Institute Genome Sequencing Center for Infectious Disease"/>
            <person name="Earl A."/>
            <person name="Russ C."/>
            <person name="Gilmore M."/>
            <person name="Surin D."/>
            <person name="Walker B."/>
            <person name="Young S."/>
            <person name="Zeng Q."/>
            <person name="Gargeya S."/>
            <person name="Fitzgerald M."/>
            <person name="Haas B."/>
            <person name="Abouelleil A."/>
            <person name="Allen A.W."/>
            <person name="Alvarado L."/>
            <person name="Arachchi H.M."/>
            <person name="Berlin A.M."/>
            <person name="Chapman S.B."/>
            <person name="Gainer-Dewar J."/>
            <person name="Goldberg J."/>
            <person name="Griggs A."/>
            <person name="Gujja S."/>
            <person name="Hansen M."/>
            <person name="Howarth C."/>
            <person name="Imamovic A."/>
            <person name="Ireland A."/>
            <person name="Larimer J."/>
            <person name="McCowan C."/>
            <person name="Murphy C."/>
            <person name="Pearson M."/>
            <person name="Poon T.W."/>
            <person name="Priest M."/>
            <person name="Roberts A."/>
            <person name="Saif S."/>
            <person name="Shea T."/>
            <person name="Sisk P."/>
            <person name="Sykes S."/>
            <person name="Wortman J."/>
            <person name="Nusbaum C."/>
            <person name="Birren B."/>
        </authorList>
    </citation>
    <scope>NUCLEOTIDE SEQUENCE [LARGE SCALE GENOMIC DNA]</scope>
    <source>
        <strain evidence="3 5">ATCC BAA-350</strain>
    </source>
</reference>
<accession>R2VKP3</accession>
<proteinExistence type="predicted"/>
<evidence type="ECO:0000313" key="5">
    <source>
        <dbReference type="Proteomes" id="UP000014160"/>
    </source>
</evidence>
<feature type="transmembrane region" description="Helical" evidence="1">
    <location>
        <begin position="27"/>
        <end position="46"/>
    </location>
</feature>
<dbReference type="Pfam" id="PF09913">
    <property type="entry name" value="DUF2142"/>
    <property type="match status" value="1"/>
</dbReference>